<dbReference type="PANTHER" id="PTHR11088:SF60">
    <property type="entry name" value="TRNA DIMETHYLALLYLTRANSFERASE"/>
    <property type="match status" value="1"/>
</dbReference>
<dbReference type="InterPro" id="IPR018022">
    <property type="entry name" value="IPT"/>
</dbReference>
<evidence type="ECO:0000256" key="3">
    <source>
        <dbReference type="ARBA" id="ARBA00012665"/>
    </source>
</evidence>
<keyword evidence="6" id="KW-0547">Nucleotide-binding</keyword>
<evidence type="ECO:0000256" key="6">
    <source>
        <dbReference type="ARBA" id="ARBA00022741"/>
    </source>
</evidence>
<evidence type="ECO:0000256" key="2">
    <source>
        <dbReference type="ARBA" id="ARBA00005842"/>
    </source>
</evidence>
<sequence length="297" mass="32766">MQPVFVILGATAVGKTDLSLDLAELIGGEIINADSMQLYKGMDIGTAKLPLADRRGIPHHMLDVLDVTQMANVNDYQVAGRKVIDDIHTRGKRAIVVGGSGLFIQALLEDMQFPPGDADVRARLEKECEELGLAALYKRLMDFDPEAGAKVNPANARRVIRALEVIEVTGQAPVTSLTALPEIVPSIRVGLRRERPELDERITKRIGLMWEQGLVDEVRDLETQGLREGVTARKALGYAQVLSAFDGEFTLDEAPERTMIATRQFARRQDSWFGRDSKILWHDANSLTAQDVVALQA</sequence>
<gene>
    <name evidence="10" type="ORF">UFOPK2171_00550</name>
</gene>
<dbReference type="Gene3D" id="1.10.20.140">
    <property type="match status" value="1"/>
</dbReference>
<accession>A0A6J6KKK1</accession>
<keyword evidence="7" id="KW-0067">ATP-binding</keyword>
<dbReference type="EMBL" id="CAEZWD010000054">
    <property type="protein sequence ID" value="CAB4648993.1"/>
    <property type="molecule type" value="Genomic_DNA"/>
</dbReference>
<evidence type="ECO:0000256" key="8">
    <source>
        <dbReference type="ARBA" id="ARBA00022842"/>
    </source>
</evidence>
<evidence type="ECO:0000313" key="10">
    <source>
        <dbReference type="EMBL" id="CAB4648993.1"/>
    </source>
</evidence>
<keyword evidence="5" id="KW-0819">tRNA processing</keyword>
<keyword evidence="8" id="KW-0460">Magnesium</keyword>
<protein>
    <recommendedName>
        <fullName evidence="3">tRNA dimethylallyltransferase</fullName>
        <ecNumber evidence="3">2.5.1.75</ecNumber>
    </recommendedName>
</protein>
<dbReference type="NCBIfam" id="TIGR00174">
    <property type="entry name" value="miaA"/>
    <property type="match status" value="1"/>
</dbReference>
<comment type="similarity">
    <text evidence="2">Belongs to the IPP transferase family.</text>
</comment>
<dbReference type="Gene3D" id="3.40.50.300">
    <property type="entry name" value="P-loop containing nucleotide triphosphate hydrolases"/>
    <property type="match status" value="1"/>
</dbReference>
<proteinExistence type="inferred from homology"/>
<dbReference type="GO" id="GO:0052381">
    <property type="term" value="F:tRNA dimethylallyltransferase activity"/>
    <property type="evidence" value="ECO:0007669"/>
    <property type="project" value="UniProtKB-EC"/>
</dbReference>
<dbReference type="AlphaFoldDB" id="A0A6J6KKK1"/>
<comment type="catalytic activity">
    <reaction evidence="9">
        <text>adenosine(37) in tRNA + dimethylallyl diphosphate = N(6)-dimethylallyladenosine(37) in tRNA + diphosphate</text>
        <dbReference type="Rhea" id="RHEA:26482"/>
        <dbReference type="Rhea" id="RHEA-COMP:10162"/>
        <dbReference type="Rhea" id="RHEA-COMP:10375"/>
        <dbReference type="ChEBI" id="CHEBI:33019"/>
        <dbReference type="ChEBI" id="CHEBI:57623"/>
        <dbReference type="ChEBI" id="CHEBI:74411"/>
        <dbReference type="ChEBI" id="CHEBI:74415"/>
        <dbReference type="EC" id="2.5.1.75"/>
    </reaction>
</comment>
<evidence type="ECO:0000256" key="1">
    <source>
        <dbReference type="ARBA" id="ARBA00001946"/>
    </source>
</evidence>
<comment type="cofactor">
    <cofactor evidence="1">
        <name>Mg(2+)</name>
        <dbReference type="ChEBI" id="CHEBI:18420"/>
    </cofactor>
</comment>
<name>A0A6J6KKK1_9ZZZZ</name>
<dbReference type="SUPFAM" id="SSF52540">
    <property type="entry name" value="P-loop containing nucleoside triphosphate hydrolases"/>
    <property type="match status" value="1"/>
</dbReference>
<reference evidence="10" key="1">
    <citation type="submission" date="2020-05" db="EMBL/GenBank/DDBJ databases">
        <authorList>
            <person name="Chiriac C."/>
            <person name="Salcher M."/>
            <person name="Ghai R."/>
            <person name="Kavagutti S V."/>
        </authorList>
    </citation>
    <scope>NUCLEOTIDE SEQUENCE</scope>
</reference>
<dbReference type="Pfam" id="PF01715">
    <property type="entry name" value="IPPT"/>
    <property type="match status" value="1"/>
</dbReference>
<dbReference type="HAMAP" id="MF_00185">
    <property type="entry name" value="IPP_trans"/>
    <property type="match status" value="1"/>
</dbReference>
<dbReference type="GO" id="GO:0006400">
    <property type="term" value="P:tRNA modification"/>
    <property type="evidence" value="ECO:0007669"/>
    <property type="project" value="TreeGrafter"/>
</dbReference>
<keyword evidence="4" id="KW-0808">Transferase</keyword>
<evidence type="ECO:0000256" key="5">
    <source>
        <dbReference type="ARBA" id="ARBA00022694"/>
    </source>
</evidence>
<evidence type="ECO:0000256" key="7">
    <source>
        <dbReference type="ARBA" id="ARBA00022840"/>
    </source>
</evidence>
<evidence type="ECO:0000256" key="9">
    <source>
        <dbReference type="ARBA" id="ARBA00049563"/>
    </source>
</evidence>
<organism evidence="10">
    <name type="scientific">freshwater metagenome</name>
    <dbReference type="NCBI Taxonomy" id="449393"/>
    <lineage>
        <taxon>unclassified sequences</taxon>
        <taxon>metagenomes</taxon>
        <taxon>ecological metagenomes</taxon>
    </lineage>
</organism>
<dbReference type="PANTHER" id="PTHR11088">
    <property type="entry name" value="TRNA DIMETHYLALLYLTRANSFERASE"/>
    <property type="match status" value="1"/>
</dbReference>
<dbReference type="InterPro" id="IPR039657">
    <property type="entry name" value="Dimethylallyltransferase"/>
</dbReference>
<dbReference type="EC" id="2.5.1.75" evidence="3"/>
<dbReference type="InterPro" id="IPR027417">
    <property type="entry name" value="P-loop_NTPase"/>
</dbReference>
<dbReference type="GO" id="GO:0005524">
    <property type="term" value="F:ATP binding"/>
    <property type="evidence" value="ECO:0007669"/>
    <property type="project" value="UniProtKB-KW"/>
</dbReference>
<evidence type="ECO:0000256" key="4">
    <source>
        <dbReference type="ARBA" id="ARBA00022679"/>
    </source>
</evidence>